<reference evidence="8 9" key="1">
    <citation type="journal article" date="2012" name="Proc. Natl. Acad. Sci. U.S.A.">
        <title>Comparative genomics of Ceriporiopsis subvermispora and Phanerochaete chrysosporium provide insight into selective ligninolysis.</title>
        <authorList>
            <person name="Fernandez-Fueyo E."/>
            <person name="Ruiz-Duenas F.J."/>
            <person name="Ferreira P."/>
            <person name="Floudas D."/>
            <person name="Hibbett D.S."/>
            <person name="Canessa P."/>
            <person name="Larrondo L.F."/>
            <person name="James T.Y."/>
            <person name="Seelenfreund D."/>
            <person name="Lobos S."/>
            <person name="Polanco R."/>
            <person name="Tello M."/>
            <person name="Honda Y."/>
            <person name="Watanabe T."/>
            <person name="Watanabe T."/>
            <person name="Ryu J.S."/>
            <person name="Kubicek C.P."/>
            <person name="Schmoll M."/>
            <person name="Gaskell J."/>
            <person name="Hammel K.E."/>
            <person name="St John F.J."/>
            <person name="Vanden Wymelenberg A."/>
            <person name="Sabat G."/>
            <person name="Splinter BonDurant S."/>
            <person name="Syed K."/>
            <person name="Yadav J.S."/>
            <person name="Doddapaneni H."/>
            <person name="Subramanian V."/>
            <person name="Lavin J.L."/>
            <person name="Oguiza J.A."/>
            <person name="Perez G."/>
            <person name="Pisabarro A.G."/>
            <person name="Ramirez L."/>
            <person name="Santoyo F."/>
            <person name="Master E."/>
            <person name="Coutinho P.M."/>
            <person name="Henrissat B."/>
            <person name="Lombard V."/>
            <person name="Magnuson J.K."/>
            <person name="Kuees U."/>
            <person name="Hori C."/>
            <person name="Igarashi K."/>
            <person name="Samejima M."/>
            <person name="Held B.W."/>
            <person name="Barry K.W."/>
            <person name="LaButti K.M."/>
            <person name="Lapidus A."/>
            <person name="Lindquist E.A."/>
            <person name="Lucas S.M."/>
            <person name="Riley R."/>
            <person name="Salamov A.A."/>
            <person name="Hoffmeister D."/>
            <person name="Schwenk D."/>
            <person name="Hadar Y."/>
            <person name="Yarden O."/>
            <person name="de Vries R.P."/>
            <person name="Wiebenga A."/>
            <person name="Stenlid J."/>
            <person name="Eastwood D."/>
            <person name="Grigoriev I.V."/>
            <person name="Berka R.M."/>
            <person name="Blanchette R.A."/>
            <person name="Kersten P."/>
            <person name="Martinez A.T."/>
            <person name="Vicuna R."/>
            <person name="Cullen D."/>
        </authorList>
    </citation>
    <scope>NUCLEOTIDE SEQUENCE [LARGE SCALE GENOMIC DNA]</scope>
    <source>
        <strain evidence="8 9">B</strain>
    </source>
</reference>
<dbReference type="HOGENOM" id="CLU_034022_1_0_1"/>
<keyword evidence="9" id="KW-1185">Reference proteome</keyword>
<dbReference type="InterPro" id="IPR050925">
    <property type="entry name" value="Rhomboid_protease_S54"/>
</dbReference>
<feature type="transmembrane region" description="Helical" evidence="7">
    <location>
        <begin position="172"/>
        <end position="190"/>
    </location>
</feature>
<dbReference type="OrthoDB" id="10260614at2759"/>
<dbReference type="InterPro" id="IPR035952">
    <property type="entry name" value="Rhomboid-like_sf"/>
</dbReference>
<evidence type="ECO:0000256" key="5">
    <source>
        <dbReference type="ARBA" id="ARBA00022989"/>
    </source>
</evidence>
<dbReference type="Proteomes" id="UP000016930">
    <property type="component" value="Unassembled WGS sequence"/>
</dbReference>
<dbReference type="GO" id="GO:0006465">
    <property type="term" value="P:signal peptide processing"/>
    <property type="evidence" value="ECO:0007669"/>
    <property type="project" value="TreeGrafter"/>
</dbReference>
<accession>M2PQF6</accession>
<keyword evidence="6 7" id="KW-0472">Membrane</keyword>
<protein>
    <submittedName>
        <fullName evidence="8">Uncharacterized protein</fullName>
    </submittedName>
</protein>
<dbReference type="SUPFAM" id="SSF144091">
    <property type="entry name" value="Rhomboid-like"/>
    <property type="match status" value="1"/>
</dbReference>
<keyword evidence="5 7" id="KW-1133">Transmembrane helix</keyword>
<evidence type="ECO:0000256" key="7">
    <source>
        <dbReference type="SAM" id="Phobius"/>
    </source>
</evidence>
<comment type="similarity">
    <text evidence="2">Belongs to the peptidase S54 family.</text>
</comment>
<evidence type="ECO:0000256" key="1">
    <source>
        <dbReference type="ARBA" id="ARBA00004141"/>
    </source>
</evidence>
<name>M2PQF6_CERS8</name>
<evidence type="ECO:0000313" key="9">
    <source>
        <dbReference type="Proteomes" id="UP000016930"/>
    </source>
</evidence>
<evidence type="ECO:0000256" key="3">
    <source>
        <dbReference type="ARBA" id="ARBA00022692"/>
    </source>
</evidence>
<evidence type="ECO:0000256" key="2">
    <source>
        <dbReference type="ARBA" id="ARBA00009045"/>
    </source>
</evidence>
<keyword evidence="3 7" id="KW-0812">Transmembrane</keyword>
<organism evidence="8 9">
    <name type="scientific">Ceriporiopsis subvermispora (strain B)</name>
    <name type="common">White-rot fungus</name>
    <name type="synonym">Gelatoporia subvermispora</name>
    <dbReference type="NCBI Taxonomy" id="914234"/>
    <lineage>
        <taxon>Eukaryota</taxon>
        <taxon>Fungi</taxon>
        <taxon>Dikarya</taxon>
        <taxon>Basidiomycota</taxon>
        <taxon>Agaricomycotina</taxon>
        <taxon>Agaricomycetes</taxon>
        <taxon>Polyporales</taxon>
        <taxon>Gelatoporiaceae</taxon>
        <taxon>Gelatoporia</taxon>
    </lineage>
</organism>
<comment type="subcellular location">
    <subcellularLocation>
        <location evidence="1">Membrane</location>
        <topology evidence="1">Multi-pass membrane protein</topology>
    </subcellularLocation>
</comment>
<proteinExistence type="inferred from homology"/>
<keyword evidence="4" id="KW-0378">Hydrolase</keyword>
<gene>
    <name evidence="8" type="ORF">CERSUDRAFT_112528</name>
</gene>
<dbReference type="PANTHER" id="PTHR43731:SF14">
    <property type="entry name" value="PRESENILIN-ASSOCIATED RHOMBOID-LIKE PROTEIN, MITOCHONDRIAL"/>
    <property type="match status" value="1"/>
</dbReference>
<dbReference type="STRING" id="914234.M2PQF6"/>
<dbReference type="Gene3D" id="1.20.1540.10">
    <property type="entry name" value="Rhomboid-like"/>
    <property type="match status" value="1"/>
</dbReference>
<dbReference type="GO" id="GO:0016020">
    <property type="term" value="C:membrane"/>
    <property type="evidence" value="ECO:0007669"/>
    <property type="project" value="UniProtKB-SubCell"/>
</dbReference>
<dbReference type="PANTHER" id="PTHR43731">
    <property type="entry name" value="RHOMBOID PROTEASE"/>
    <property type="match status" value="1"/>
</dbReference>
<evidence type="ECO:0000313" key="8">
    <source>
        <dbReference type="EMBL" id="EMD38784.1"/>
    </source>
</evidence>
<dbReference type="EMBL" id="KB445794">
    <property type="protein sequence ID" value="EMD38784.1"/>
    <property type="molecule type" value="Genomic_DNA"/>
</dbReference>
<feature type="transmembrane region" description="Helical" evidence="7">
    <location>
        <begin position="262"/>
        <end position="288"/>
    </location>
</feature>
<dbReference type="AlphaFoldDB" id="M2PQF6"/>
<sequence>MFRSRSLLLRSPSGCHKFRIPYHKFDFSTFWKQIARVRAGLHGPNQRPIAFAELLARSTETKSFSERVGRPRILKQFCVACAGSVAVYTWAAMQSNLTTVLDYLPIRDQVEGPHINIIDDLEDLRQKIFIQKWIGRAKVLVELLNESPTLLQPFLFPPLLALANTIDQSDEYFRICCSIGALNIAVFLLWRIPRLQSFMTSHFTHDPLSGKAYTMLTSLFSHKNPLHMAISLISLYYFSHTCTVYWHAWVKAVNNWESTPRFHFYAFIITSGLWSTLVSHMIVSRVLYPRIVAKLTRATFLNRLGLVFKKAPSRASEAGYPKAIVSSGLSGAIHATITYGALTLQTLNVSFWPLDTVSIPLTHFLLGLAAINSLSALRGWTAFNHWRNLGGMGFGVFYHYGHCGLRIWANMRDLTIPYVKPTVDLYTWINSRT</sequence>
<dbReference type="GO" id="GO:0004252">
    <property type="term" value="F:serine-type endopeptidase activity"/>
    <property type="evidence" value="ECO:0007669"/>
    <property type="project" value="TreeGrafter"/>
</dbReference>
<evidence type="ECO:0000256" key="6">
    <source>
        <dbReference type="ARBA" id="ARBA00023136"/>
    </source>
</evidence>
<feature type="transmembrane region" description="Helical" evidence="7">
    <location>
        <begin position="229"/>
        <end position="250"/>
    </location>
</feature>
<evidence type="ECO:0000256" key="4">
    <source>
        <dbReference type="ARBA" id="ARBA00022801"/>
    </source>
</evidence>